<sequence>MTDPAPNNESQKTLFRQSKPIRALRSMFVWYPANYSIEERKLLFKLDLIILVYGCTSFFAKFLDQTNITNAYVSGMKEDLSLYGNELNWLNITYFSGYVLGQIPFLLLMSRPKISKYVLPTLEIFYGVCTFGQSRVTNVDQLYAIRFLVGFWESPSFGGIHYIFYYNVYKYLKRYSNFIAKSIVELKQY</sequence>
<evidence type="ECO:0000256" key="1">
    <source>
        <dbReference type="ARBA" id="ARBA00004141"/>
    </source>
</evidence>
<evidence type="ECO:0000313" key="7">
    <source>
        <dbReference type="EMBL" id="CCH45851.1"/>
    </source>
</evidence>
<dbReference type="SUPFAM" id="SSF103473">
    <property type="entry name" value="MFS general substrate transporter"/>
    <property type="match status" value="1"/>
</dbReference>
<evidence type="ECO:0000256" key="6">
    <source>
        <dbReference type="SAM" id="Phobius"/>
    </source>
</evidence>
<evidence type="ECO:0000313" key="8">
    <source>
        <dbReference type="Proteomes" id="UP000009328"/>
    </source>
</evidence>
<gene>
    <name evidence="7" type="ORF">BN7_5437</name>
</gene>
<dbReference type="PANTHER" id="PTHR43791:SF28">
    <property type="entry name" value="MAJOR FACILITATOR SUPERFAMILY (MFS) PROFILE DOMAIN-CONTAINING PROTEIN"/>
    <property type="match status" value="1"/>
</dbReference>
<reference evidence="7 8" key="1">
    <citation type="journal article" date="2012" name="Eukaryot. Cell">
        <title>Draft genome sequence of Wickerhamomyces ciferrii NRRL Y-1031 F-60-10.</title>
        <authorList>
            <person name="Schneider J."/>
            <person name="Andrea H."/>
            <person name="Blom J."/>
            <person name="Jaenicke S."/>
            <person name="Ruckert C."/>
            <person name="Schorsch C."/>
            <person name="Szczepanowski R."/>
            <person name="Farwick M."/>
            <person name="Goesmann A."/>
            <person name="Puhler A."/>
            <person name="Schaffer S."/>
            <person name="Tauch A."/>
            <person name="Kohler T."/>
            <person name="Brinkrolf K."/>
        </authorList>
    </citation>
    <scope>NUCLEOTIDE SEQUENCE [LARGE SCALE GENOMIC DNA]</scope>
    <source>
        <strain evidence="8">ATCC 14091 / BCRC 22168 / CBS 111 / JCM 3599 / NBRC 0793 / NRRL Y-1031 F-60-10</strain>
    </source>
</reference>
<dbReference type="GO" id="GO:0016020">
    <property type="term" value="C:membrane"/>
    <property type="evidence" value="ECO:0007669"/>
    <property type="project" value="UniProtKB-SubCell"/>
</dbReference>
<keyword evidence="5 6" id="KW-0472">Membrane</keyword>
<dbReference type="eggNOG" id="KOG2533">
    <property type="taxonomic scope" value="Eukaryota"/>
</dbReference>
<comment type="caution">
    <text evidence="7">The sequence shown here is derived from an EMBL/GenBank/DDBJ whole genome shotgun (WGS) entry which is preliminary data.</text>
</comment>
<dbReference type="EMBL" id="CAIF01000214">
    <property type="protein sequence ID" value="CCH45851.1"/>
    <property type="molecule type" value="Genomic_DNA"/>
</dbReference>
<evidence type="ECO:0000256" key="5">
    <source>
        <dbReference type="ARBA" id="ARBA00023136"/>
    </source>
</evidence>
<dbReference type="GO" id="GO:0022857">
    <property type="term" value="F:transmembrane transporter activity"/>
    <property type="evidence" value="ECO:0007669"/>
    <property type="project" value="TreeGrafter"/>
</dbReference>
<accession>K0KRU9</accession>
<dbReference type="Proteomes" id="UP000009328">
    <property type="component" value="Unassembled WGS sequence"/>
</dbReference>
<evidence type="ECO:0000256" key="3">
    <source>
        <dbReference type="ARBA" id="ARBA00022692"/>
    </source>
</evidence>
<organism evidence="7 8">
    <name type="scientific">Wickerhamomyces ciferrii (strain ATCC 14091 / BCRC 22168 / CBS 111 / JCM 3599 / NBRC 0793 / NRRL Y-1031 F-60-10)</name>
    <name type="common">Yeast</name>
    <name type="synonym">Pichia ciferrii</name>
    <dbReference type="NCBI Taxonomy" id="1206466"/>
    <lineage>
        <taxon>Eukaryota</taxon>
        <taxon>Fungi</taxon>
        <taxon>Dikarya</taxon>
        <taxon>Ascomycota</taxon>
        <taxon>Saccharomycotina</taxon>
        <taxon>Saccharomycetes</taxon>
        <taxon>Phaffomycetales</taxon>
        <taxon>Wickerhamomycetaceae</taxon>
        <taxon>Wickerhamomyces</taxon>
    </lineage>
</organism>
<dbReference type="InterPro" id="IPR036259">
    <property type="entry name" value="MFS_trans_sf"/>
</dbReference>
<protein>
    <submittedName>
        <fullName evidence="7">Transporter SEO1</fullName>
    </submittedName>
</protein>
<proteinExistence type="predicted"/>
<dbReference type="STRING" id="1206466.K0KRU9"/>
<comment type="subcellular location">
    <subcellularLocation>
        <location evidence="1">Membrane</location>
        <topology evidence="1">Multi-pass membrane protein</topology>
    </subcellularLocation>
</comment>
<dbReference type="Gene3D" id="1.20.1250.20">
    <property type="entry name" value="MFS general substrate transporter like domains"/>
    <property type="match status" value="1"/>
</dbReference>
<dbReference type="HOGENOM" id="CLU_1435482_0_0_1"/>
<keyword evidence="4 6" id="KW-1133">Transmembrane helix</keyword>
<keyword evidence="3 6" id="KW-0812">Transmembrane</keyword>
<evidence type="ECO:0000256" key="2">
    <source>
        <dbReference type="ARBA" id="ARBA00022448"/>
    </source>
</evidence>
<keyword evidence="2" id="KW-0813">Transport</keyword>
<name>K0KRU9_WICCF</name>
<evidence type="ECO:0000256" key="4">
    <source>
        <dbReference type="ARBA" id="ARBA00022989"/>
    </source>
</evidence>
<keyword evidence="8" id="KW-1185">Reference proteome</keyword>
<dbReference type="InParanoid" id="K0KRU9"/>
<feature type="transmembrane region" description="Helical" evidence="6">
    <location>
        <begin position="89"/>
        <end position="109"/>
    </location>
</feature>
<dbReference type="PANTHER" id="PTHR43791">
    <property type="entry name" value="PERMEASE-RELATED"/>
    <property type="match status" value="1"/>
</dbReference>
<dbReference type="AlphaFoldDB" id="K0KRU9"/>